<accession>A0ABY4FH22</accession>
<gene>
    <name evidence="2" type="ORF">MUN80_11865</name>
</gene>
<feature type="transmembrane region" description="Helical" evidence="1">
    <location>
        <begin position="116"/>
        <end position="137"/>
    </location>
</feature>
<proteinExistence type="predicted"/>
<sequence>MTPEEIADFTARLAAETPATEASFGIFQYGGGPDESFIRANKQGLQLFAAEMLQAAARVDETLAHETKSIIPLGFAEQEWLDGEVFMQYIEPLAGRPEPEVAHTVSSTLFDKLMTYGLQAVFFILLIGLFVGTVNGLKTMASWIFG</sequence>
<keyword evidence="1" id="KW-1133">Transmembrane helix</keyword>
<evidence type="ECO:0000313" key="3">
    <source>
        <dbReference type="Proteomes" id="UP000831785"/>
    </source>
</evidence>
<dbReference type="Proteomes" id="UP000831785">
    <property type="component" value="Chromosome"/>
</dbReference>
<keyword evidence="1" id="KW-0472">Membrane</keyword>
<evidence type="ECO:0000256" key="1">
    <source>
        <dbReference type="SAM" id="Phobius"/>
    </source>
</evidence>
<name>A0ABY4FH22_9BACT</name>
<keyword evidence="1" id="KW-0812">Transmembrane</keyword>
<protein>
    <submittedName>
        <fullName evidence="2">Uncharacterized protein</fullName>
    </submittedName>
</protein>
<keyword evidence="3" id="KW-1185">Reference proteome</keyword>
<organism evidence="2 3">
    <name type="scientific">Hymenobacter cellulosivorans</name>
    <dbReference type="NCBI Taxonomy" id="2932249"/>
    <lineage>
        <taxon>Bacteria</taxon>
        <taxon>Pseudomonadati</taxon>
        <taxon>Bacteroidota</taxon>
        <taxon>Cytophagia</taxon>
        <taxon>Cytophagales</taxon>
        <taxon>Hymenobacteraceae</taxon>
        <taxon>Hymenobacter</taxon>
    </lineage>
</organism>
<evidence type="ECO:0000313" key="2">
    <source>
        <dbReference type="EMBL" id="UOQ55426.1"/>
    </source>
</evidence>
<reference evidence="2 3" key="1">
    <citation type="submission" date="2022-04" db="EMBL/GenBank/DDBJ databases">
        <title>Hymenobacter sp. isolated from the air.</title>
        <authorList>
            <person name="Won M."/>
            <person name="Lee C.-M."/>
            <person name="Woen H.-Y."/>
            <person name="Kwon S.-W."/>
        </authorList>
    </citation>
    <scope>NUCLEOTIDE SEQUENCE [LARGE SCALE GENOMIC DNA]</scope>
    <source>
        <strain evidence="3">5116 S-27</strain>
    </source>
</reference>
<dbReference type="EMBL" id="CP095049">
    <property type="protein sequence ID" value="UOQ55426.1"/>
    <property type="molecule type" value="Genomic_DNA"/>
</dbReference>
<dbReference type="RefSeq" id="WP_244724148.1">
    <property type="nucleotide sequence ID" value="NZ_CP095049.1"/>
</dbReference>